<feature type="compositionally biased region" description="Basic and acidic residues" evidence="1">
    <location>
        <begin position="608"/>
        <end position="617"/>
    </location>
</feature>
<feature type="compositionally biased region" description="Polar residues" evidence="1">
    <location>
        <begin position="580"/>
        <end position="589"/>
    </location>
</feature>
<evidence type="ECO:0000256" key="2">
    <source>
        <dbReference type="SAM" id="Phobius"/>
    </source>
</evidence>
<proteinExistence type="predicted"/>
<feature type="compositionally biased region" description="Gly residues" evidence="1">
    <location>
        <begin position="113"/>
        <end position="128"/>
    </location>
</feature>
<dbReference type="EMBL" id="OUUZ01000008">
    <property type="protein sequence ID" value="SPQ21807.1"/>
    <property type="molecule type" value="Genomic_DNA"/>
</dbReference>
<feature type="compositionally biased region" description="Pro residues" evidence="1">
    <location>
        <begin position="19"/>
        <end position="28"/>
    </location>
</feature>
<keyword evidence="2" id="KW-0812">Transmembrane</keyword>
<keyword evidence="2" id="KW-0472">Membrane</keyword>
<feature type="compositionally biased region" description="Low complexity" evidence="1">
    <location>
        <begin position="434"/>
        <end position="443"/>
    </location>
</feature>
<evidence type="ECO:0000256" key="1">
    <source>
        <dbReference type="SAM" id="MobiDB-lite"/>
    </source>
</evidence>
<gene>
    <name evidence="3" type="ORF">TT172_LOCUS4226</name>
</gene>
<accession>A0A446BH10</accession>
<feature type="region of interest" description="Disordered" evidence="1">
    <location>
        <begin position="405"/>
        <end position="510"/>
    </location>
</feature>
<keyword evidence="2" id="KW-1133">Transmembrane helix</keyword>
<evidence type="ECO:0000313" key="3">
    <source>
        <dbReference type="EMBL" id="SPQ21807.1"/>
    </source>
</evidence>
<feature type="compositionally biased region" description="Polar residues" evidence="1">
    <location>
        <begin position="416"/>
        <end position="426"/>
    </location>
</feature>
<feature type="compositionally biased region" description="Polar residues" evidence="1">
    <location>
        <begin position="647"/>
        <end position="657"/>
    </location>
</feature>
<feature type="region of interest" description="Disordered" evidence="1">
    <location>
        <begin position="800"/>
        <end position="836"/>
    </location>
</feature>
<feature type="region of interest" description="Disordered" evidence="1">
    <location>
        <begin position="1"/>
        <end position="38"/>
    </location>
</feature>
<feature type="compositionally biased region" description="Low complexity" evidence="1">
    <location>
        <begin position="677"/>
        <end position="693"/>
    </location>
</feature>
<feature type="compositionally biased region" description="Low complexity" evidence="1">
    <location>
        <begin position="800"/>
        <end position="812"/>
    </location>
</feature>
<name>A0A446BH10_9PEZI</name>
<feature type="region of interest" description="Disordered" evidence="1">
    <location>
        <begin position="569"/>
        <end position="760"/>
    </location>
</feature>
<evidence type="ECO:0000313" key="4">
    <source>
        <dbReference type="Proteomes" id="UP000289323"/>
    </source>
</evidence>
<feature type="compositionally biased region" description="Polar residues" evidence="1">
    <location>
        <begin position="202"/>
        <end position="223"/>
    </location>
</feature>
<feature type="compositionally biased region" description="Polar residues" evidence="1">
    <location>
        <begin position="163"/>
        <end position="176"/>
    </location>
</feature>
<feature type="transmembrane region" description="Helical" evidence="2">
    <location>
        <begin position="46"/>
        <end position="69"/>
    </location>
</feature>
<dbReference type="Proteomes" id="UP000289323">
    <property type="component" value="Unassembled WGS sequence"/>
</dbReference>
<protein>
    <submittedName>
        <fullName evidence="3">14c86993-a797-4164-a6a5-7306329da901</fullName>
    </submittedName>
</protein>
<dbReference type="AlphaFoldDB" id="A0A446BH10"/>
<feature type="region of interest" description="Disordered" evidence="1">
    <location>
        <begin position="78"/>
        <end position="280"/>
    </location>
</feature>
<feature type="compositionally biased region" description="Low complexity" evidence="1">
    <location>
        <begin position="259"/>
        <end position="274"/>
    </location>
</feature>
<reference evidence="3 4" key="1">
    <citation type="submission" date="2018-04" db="EMBL/GenBank/DDBJ databases">
        <authorList>
            <person name="Huttner S."/>
            <person name="Dainat J."/>
        </authorList>
    </citation>
    <scope>NUCLEOTIDE SEQUENCE [LARGE SCALE GENOMIC DNA]</scope>
</reference>
<sequence>MPIPDQDQPPRAPPSATEGPPPPSPPSPTTTTAGGGGSAQDSFPTLFGIVLGAAVLLGLALALLIICVARRRARQVRQRRRRQAGLQRPHDDDAAEDADADVVITTSGSSSSSGGGSVHVRDAGGGSGASRVWGEGEDKEQSTDSALSEILRSTEKRLREGSISGTSQSNTDTASPTRAPHPREYAAPLSRARTPSPKKHVPSQQNTPGHQPQDSQNSISSEADSLVGGECPAPDAPSGLTSPSRSQKKQDAERQPPQTRSVRTSLSSDLSTLYSEDEMPDEVKKAIMPLEGLVVQPQQAARVGPPSMNDPFVTAPLLPWVSRSQSIGHGCQAKHSKSQDLFRATLHRSQCLRSMTAGQNLAQPQGLILAPGPVMHGAIQTSLPAIPPSRQASVTIPRCIQPYIASRASEPPPSPTKVSPTGQSPSGPLFLRVTKTSTLSTIPSLPPPAVPSFSVPREREQRITPHSPIRTSQTAGGEALVRRSPALRLPSTERSSAPPSPTRPAGDEVRLSLVPPPEQLQDLHRENRTSASSSVYSQATSPLIAAAAGAIELNRAHFRANASLYPAPLSPHGRGPSPLSKLSSSQVPGNDNDDKHNADASAAEEGQNAEHEGHDDNDGGGGGEDNEDEDTPLAIGNTIASLRRMNSGISTASSLQSIPDRDPSPSPSPSPKPDRPVVPAIAPGAVAAGSSSAGAGGGDGNGAGVGQKSIVDREQAGAGGDGQAHRKSIGARNYFTMGAGGQRQSRRGGKENNAGGATADGGFKVAAGEFTFEMSNPSVAEKGGLGLREGSAANVKAALQQHQQHPQQSQGQMLSLAWKPVPSELRGSQSPARASMRSVDSLGLYDRQGFLISASPARGVSPSGLRV</sequence>
<feature type="compositionally biased region" description="Gly residues" evidence="1">
    <location>
        <begin position="694"/>
        <end position="705"/>
    </location>
</feature>
<organism evidence="3 4">
    <name type="scientific">Thermothielavioides terrestris</name>
    <dbReference type="NCBI Taxonomy" id="2587410"/>
    <lineage>
        <taxon>Eukaryota</taxon>
        <taxon>Fungi</taxon>
        <taxon>Dikarya</taxon>
        <taxon>Ascomycota</taxon>
        <taxon>Pezizomycotina</taxon>
        <taxon>Sordariomycetes</taxon>
        <taxon>Sordariomycetidae</taxon>
        <taxon>Sordariales</taxon>
        <taxon>Chaetomiaceae</taxon>
        <taxon>Thermothielavioides</taxon>
    </lineage>
</organism>